<dbReference type="AlphaFoldDB" id="A0AAJ0GSQ7"/>
<reference evidence="1" key="2">
    <citation type="submission" date="2023-06" db="EMBL/GenBank/DDBJ databases">
        <authorList>
            <consortium name="Lawrence Berkeley National Laboratory"/>
            <person name="Mondo S.J."/>
            <person name="Hensen N."/>
            <person name="Bonometti L."/>
            <person name="Westerberg I."/>
            <person name="Brannstrom I.O."/>
            <person name="Guillou S."/>
            <person name="Cros-Aarteil S."/>
            <person name="Calhoun S."/>
            <person name="Haridas S."/>
            <person name="Kuo A."/>
            <person name="Pangilinan J."/>
            <person name="Riley R."/>
            <person name="Labutti K."/>
            <person name="Andreopoulos B."/>
            <person name="Lipzen A."/>
            <person name="Chen C."/>
            <person name="Yanf M."/>
            <person name="Daum C."/>
            <person name="Ng V."/>
            <person name="Clum A."/>
            <person name="Steindorff A."/>
            <person name="Ohm R."/>
            <person name="Martin F."/>
            <person name="Silar P."/>
            <person name="Natvig D."/>
            <person name="Lalanne C."/>
            <person name="Gautier V."/>
            <person name="Ament-Velasquez S.L."/>
            <person name="Kruys A."/>
            <person name="Hutchinson M.I."/>
            <person name="Powell A.J."/>
            <person name="Barry K."/>
            <person name="Miller A.N."/>
            <person name="Grigoriev I.V."/>
            <person name="Debuchy R."/>
            <person name="Gladieux P."/>
            <person name="Thoren M.H."/>
            <person name="Johannesson H."/>
        </authorList>
    </citation>
    <scope>NUCLEOTIDE SEQUENCE</scope>
    <source>
        <strain evidence="1">CBS 333.67</strain>
    </source>
</reference>
<protein>
    <submittedName>
        <fullName evidence="1">Uncharacterized protein</fullName>
    </submittedName>
</protein>
<dbReference type="GeneID" id="87885772"/>
<comment type="caution">
    <text evidence="1">The sequence shown here is derived from an EMBL/GenBank/DDBJ whole genome shotgun (WGS) entry which is preliminary data.</text>
</comment>
<name>A0AAJ0GSQ7_9PEZI</name>
<keyword evidence="2" id="KW-1185">Reference proteome</keyword>
<proteinExistence type="predicted"/>
<sequence>MDGAKSSAPAGQTSSNRVVKVNRKTVAARYNIKVLRGLETALLKDPEANLGDLLSSSYPQQLKSFKEAVPRLHGVIRIGRYGLLFTSFVSGLD</sequence>
<dbReference type="EMBL" id="JAUDZG010000004">
    <property type="protein sequence ID" value="KAK3305230.1"/>
    <property type="molecule type" value="Genomic_DNA"/>
</dbReference>
<accession>A0AAJ0GSQ7</accession>
<evidence type="ECO:0000313" key="2">
    <source>
        <dbReference type="Proteomes" id="UP001273166"/>
    </source>
</evidence>
<gene>
    <name evidence="1" type="ORF">B0T15DRAFT_493412</name>
</gene>
<dbReference type="RefSeq" id="XP_062721010.1">
    <property type="nucleotide sequence ID" value="XM_062866943.1"/>
</dbReference>
<evidence type="ECO:0000313" key="1">
    <source>
        <dbReference type="EMBL" id="KAK3305230.1"/>
    </source>
</evidence>
<reference evidence="1" key="1">
    <citation type="journal article" date="2023" name="Mol. Phylogenet. Evol.">
        <title>Genome-scale phylogeny and comparative genomics of the fungal order Sordariales.</title>
        <authorList>
            <person name="Hensen N."/>
            <person name="Bonometti L."/>
            <person name="Westerberg I."/>
            <person name="Brannstrom I.O."/>
            <person name="Guillou S."/>
            <person name="Cros-Aarteil S."/>
            <person name="Calhoun S."/>
            <person name="Haridas S."/>
            <person name="Kuo A."/>
            <person name="Mondo S."/>
            <person name="Pangilinan J."/>
            <person name="Riley R."/>
            <person name="LaButti K."/>
            <person name="Andreopoulos B."/>
            <person name="Lipzen A."/>
            <person name="Chen C."/>
            <person name="Yan M."/>
            <person name="Daum C."/>
            <person name="Ng V."/>
            <person name="Clum A."/>
            <person name="Steindorff A."/>
            <person name="Ohm R.A."/>
            <person name="Martin F."/>
            <person name="Silar P."/>
            <person name="Natvig D.O."/>
            <person name="Lalanne C."/>
            <person name="Gautier V."/>
            <person name="Ament-Velasquez S.L."/>
            <person name="Kruys A."/>
            <person name="Hutchinson M.I."/>
            <person name="Powell A.J."/>
            <person name="Barry K."/>
            <person name="Miller A.N."/>
            <person name="Grigoriev I.V."/>
            <person name="Debuchy R."/>
            <person name="Gladieux P."/>
            <person name="Hiltunen Thoren M."/>
            <person name="Johannesson H."/>
        </authorList>
    </citation>
    <scope>NUCLEOTIDE SEQUENCE</scope>
    <source>
        <strain evidence="1">CBS 333.67</strain>
    </source>
</reference>
<organism evidence="1 2">
    <name type="scientific">Chaetomium strumarium</name>
    <dbReference type="NCBI Taxonomy" id="1170767"/>
    <lineage>
        <taxon>Eukaryota</taxon>
        <taxon>Fungi</taxon>
        <taxon>Dikarya</taxon>
        <taxon>Ascomycota</taxon>
        <taxon>Pezizomycotina</taxon>
        <taxon>Sordariomycetes</taxon>
        <taxon>Sordariomycetidae</taxon>
        <taxon>Sordariales</taxon>
        <taxon>Chaetomiaceae</taxon>
        <taxon>Chaetomium</taxon>
    </lineage>
</organism>
<dbReference type="Proteomes" id="UP001273166">
    <property type="component" value="Unassembled WGS sequence"/>
</dbReference>